<dbReference type="Proteomes" id="UP001432322">
    <property type="component" value="Unassembled WGS sequence"/>
</dbReference>
<dbReference type="AlphaFoldDB" id="A0AAV5V2T9"/>
<evidence type="ECO:0000313" key="2">
    <source>
        <dbReference type="Proteomes" id="UP001432322"/>
    </source>
</evidence>
<protein>
    <submittedName>
        <fullName evidence="1">Uncharacterized protein</fullName>
    </submittedName>
</protein>
<feature type="non-terminal residue" evidence="1">
    <location>
        <position position="115"/>
    </location>
</feature>
<keyword evidence="2" id="KW-1185">Reference proteome</keyword>
<proteinExistence type="predicted"/>
<organism evidence="1 2">
    <name type="scientific">Pristionchus fissidentatus</name>
    <dbReference type="NCBI Taxonomy" id="1538716"/>
    <lineage>
        <taxon>Eukaryota</taxon>
        <taxon>Metazoa</taxon>
        <taxon>Ecdysozoa</taxon>
        <taxon>Nematoda</taxon>
        <taxon>Chromadorea</taxon>
        <taxon>Rhabditida</taxon>
        <taxon>Rhabditina</taxon>
        <taxon>Diplogasteromorpha</taxon>
        <taxon>Diplogasteroidea</taxon>
        <taxon>Neodiplogasteridae</taxon>
        <taxon>Pristionchus</taxon>
    </lineage>
</organism>
<dbReference type="EMBL" id="BTSY01000002">
    <property type="protein sequence ID" value="GMT12805.1"/>
    <property type="molecule type" value="Genomic_DNA"/>
</dbReference>
<sequence>MKDTLAKSRKFSHVLESTVPKFTMNFQTKMKVGSRQLENFLKNLPALALNLPGSTIESQSNASLNSVEMFEELEKLSTAEQPLVVFSSCHKAPSAVKESDIHNNIFFVEQIYNKV</sequence>
<comment type="caution">
    <text evidence="1">The sequence shown here is derived from an EMBL/GenBank/DDBJ whole genome shotgun (WGS) entry which is preliminary data.</text>
</comment>
<gene>
    <name evidence="1" type="ORF">PFISCL1PPCAC_4102</name>
</gene>
<evidence type="ECO:0000313" key="1">
    <source>
        <dbReference type="EMBL" id="GMT12805.1"/>
    </source>
</evidence>
<name>A0AAV5V2T9_9BILA</name>
<accession>A0AAV5V2T9</accession>
<reference evidence="1" key="1">
    <citation type="submission" date="2023-10" db="EMBL/GenBank/DDBJ databases">
        <title>Genome assembly of Pristionchus species.</title>
        <authorList>
            <person name="Yoshida K."/>
            <person name="Sommer R.J."/>
        </authorList>
    </citation>
    <scope>NUCLEOTIDE SEQUENCE</scope>
    <source>
        <strain evidence="1">RS5133</strain>
    </source>
</reference>